<dbReference type="EMBL" id="NBNE01005669">
    <property type="protein sequence ID" value="OWZ03194.1"/>
    <property type="molecule type" value="Genomic_DNA"/>
</dbReference>
<dbReference type="InterPro" id="IPR005162">
    <property type="entry name" value="Retrotrans_gag_dom"/>
</dbReference>
<name>A0A225VDJ1_9STRA</name>
<comment type="caution">
    <text evidence="3">The sequence shown here is derived from an EMBL/GenBank/DDBJ whole genome shotgun (WGS) entry which is preliminary data.</text>
</comment>
<proteinExistence type="predicted"/>
<evidence type="ECO:0000256" key="1">
    <source>
        <dbReference type="SAM" id="MobiDB-lite"/>
    </source>
</evidence>
<dbReference type="AlphaFoldDB" id="A0A225VDJ1"/>
<dbReference type="Proteomes" id="UP000198211">
    <property type="component" value="Unassembled WGS sequence"/>
</dbReference>
<protein>
    <submittedName>
        <fullName evidence="3">Gag Polyprotein</fullName>
    </submittedName>
</protein>
<reference evidence="4" key="1">
    <citation type="submission" date="2017-03" db="EMBL/GenBank/DDBJ databases">
        <title>Phytopthora megakarya and P. palmivora, two closely related causual agents of cacao black pod achieved similar genome size and gene model numbers by different mechanisms.</title>
        <authorList>
            <person name="Ali S."/>
            <person name="Shao J."/>
            <person name="Larry D.J."/>
            <person name="Kronmiller B."/>
            <person name="Shen D."/>
            <person name="Strem M.D."/>
            <person name="Melnick R.L."/>
            <person name="Guiltinan M.J."/>
            <person name="Tyler B.M."/>
            <person name="Meinhardt L.W."/>
            <person name="Bailey B.A."/>
        </authorList>
    </citation>
    <scope>NUCLEOTIDE SEQUENCE [LARGE SCALE GENOMIC DNA]</scope>
    <source>
        <strain evidence="4">zdho120</strain>
    </source>
</reference>
<feature type="region of interest" description="Disordered" evidence="1">
    <location>
        <begin position="248"/>
        <end position="270"/>
    </location>
</feature>
<evidence type="ECO:0000313" key="3">
    <source>
        <dbReference type="EMBL" id="OWZ03194.1"/>
    </source>
</evidence>
<evidence type="ECO:0000259" key="2">
    <source>
        <dbReference type="Pfam" id="PF03732"/>
    </source>
</evidence>
<gene>
    <name evidence="3" type="ORF">PHMEG_00025114</name>
</gene>
<keyword evidence="4" id="KW-1185">Reference proteome</keyword>
<organism evidence="3 4">
    <name type="scientific">Phytophthora megakarya</name>
    <dbReference type="NCBI Taxonomy" id="4795"/>
    <lineage>
        <taxon>Eukaryota</taxon>
        <taxon>Sar</taxon>
        <taxon>Stramenopiles</taxon>
        <taxon>Oomycota</taxon>
        <taxon>Peronosporomycetes</taxon>
        <taxon>Peronosporales</taxon>
        <taxon>Peronosporaceae</taxon>
        <taxon>Phytophthora</taxon>
    </lineage>
</organism>
<sequence length="290" mass="31728">MELAVFANLVPGQQDALKKLMSLGSHILLTRPDAINARLKAFSNCENALLDHIQQKVSVVAPQASAATLQGGSSRPKPLMVSVKSFEGKEGEILMLWIREVEMVMSSALLQTKKQRVALAFSKFSGRAREWALTRGSSVDGAFPTWDELNKKLSVVFLPPNHLYRVRSRFLACRQDKKNLLDFVQELRTLIAGMFADPLPEAVATTVFMGGLRTGVARTEVFSSRPASFEEAVTVALNAEYTFKAAHESWSAPSTSTPEGPEPMDLSSAEEQVAALRAEVAEVRASVGHR</sequence>
<evidence type="ECO:0000313" key="4">
    <source>
        <dbReference type="Proteomes" id="UP000198211"/>
    </source>
</evidence>
<dbReference type="Pfam" id="PF03732">
    <property type="entry name" value="Retrotrans_gag"/>
    <property type="match status" value="1"/>
</dbReference>
<dbReference type="OrthoDB" id="154361at2759"/>
<accession>A0A225VDJ1</accession>
<feature type="domain" description="Retrotransposon gag" evidence="2">
    <location>
        <begin position="119"/>
        <end position="214"/>
    </location>
</feature>